<gene>
    <name evidence="2" type="ORF">sS8_4751</name>
</gene>
<dbReference type="EMBL" id="AP017928">
    <property type="protein sequence ID" value="BBA36674.1"/>
    <property type="molecule type" value="Genomic_DNA"/>
</dbReference>
<dbReference type="RefSeq" id="WP_119631807.1">
    <property type="nucleotide sequence ID" value="NZ_AP017928.1"/>
</dbReference>
<sequence length="211" mass="23192">MRENSVNAIFHLTYGMLEASGYFSPSQLAVILGLVTLVNLITALAPFAIILAGSSSMTPFKDLPPDQVLHLLEGRFSHLKNAVNLGSAMLLIGVMHMLTWLRWPVVFLGQGKLAEEAVNWSFTLSMYWGAVFSLMVISFYVPCTLALYTRAKHEFNRSFPSAEHPDLWKYLEGFGISRDPIRQLPQVIAMLTPFLGGSVGASLANLGMLSG</sequence>
<keyword evidence="3" id="KW-1185">Reference proteome</keyword>
<keyword evidence="1" id="KW-1133">Transmembrane helix</keyword>
<evidence type="ECO:0000313" key="3">
    <source>
        <dbReference type="Proteomes" id="UP000266313"/>
    </source>
</evidence>
<keyword evidence="1" id="KW-0812">Transmembrane</keyword>
<feature type="transmembrane region" description="Helical" evidence="1">
    <location>
        <begin position="82"/>
        <end position="105"/>
    </location>
</feature>
<evidence type="ECO:0000256" key="1">
    <source>
        <dbReference type="SAM" id="Phobius"/>
    </source>
</evidence>
<name>A0A250KYW1_9GAMM</name>
<protein>
    <submittedName>
        <fullName evidence="2">Uncharacterized protein</fullName>
    </submittedName>
</protein>
<reference evidence="2 3" key="1">
    <citation type="submission" date="2016-12" db="EMBL/GenBank/DDBJ databases">
        <title>Genome sequencing of Methylocaldum marinum.</title>
        <authorList>
            <person name="Takeuchi M."/>
            <person name="Kamagata Y."/>
            <person name="Hiraoka S."/>
            <person name="Oshima K."/>
            <person name="Hattori M."/>
            <person name="Iwasaki W."/>
        </authorList>
    </citation>
    <scope>NUCLEOTIDE SEQUENCE [LARGE SCALE GENOMIC DNA]</scope>
    <source>
        <strain evidence="2 3">S8</strain>
    </source>
</reference>
<dbReference type="OrthoDB" id="9821383at2"/>
<feature type="transmembrane region" description="Helical" evidence="1">
    <location>
        <begin position="125"/>
        <end position="148"/>
    </location>
</feature>
<dbReference type="Proteomes" id="UP000266313">
    <property type="component" value="Chromosome"/>
</dbReference>
<dbReference type="KEGG" id="mmai:sS8_4751"/>
<dbReference type="AlphaFoldDB" id="A0A250KYW1"/>
<accession>A0A250KYW1</accession>
<proteinExistence type="predicted"/>
<evidence type="ECO:0000313" key="2">
    <source>
        <dbReference type="EMBL" id="BBA36674.1"/>
    </source>
</evidence>
<feature type="transmembrane region" description="Helical" evidence="1">
    <location>
        <begin position="28"/>
        <end position="52"/>
    </location>
</feature>
<feature type="transmembrane region" description="Helical" evidence="1">
    <location>
        <begin position="187"/>
        <end position="208"/>
    </location>
</feature>
<organism evidence="2 3">
    <name type="scientific">Methylocaldum marinum</name>
    <dbReference type="NCBI Taxonomy" id="1432792"/>
    <lineage>
        <taxon>Bacteria</taxon>
        <taxon>Pseudomonadati</taxon>
        <taxon>Pseudomonadota</taxon>
        <taxon>Gammaproteobacteria</taxon>
        <taxon>Methylococcales</taxon>
        <taxon>Methylococcaceae</taxon>
        <taxon>Methylocaldum</taxon>
    </lineage>
</organism>
<keyword evidence="1" id="KW-0472">Membrane</keyword>